<keyword evidence="2" id="KW-1185">Reference proteome</keyword>
<dbReference type="AlphaFoldDB" id="A0A6G7VLI4"/>
<evidence type="ECO:0000313" key="2">
    <source>
        <dbReference type="Proteomes" id="UP000500791"/>
    </source>
</evidence>
<dbReference type="Proteomes" id="UP000500791">
    <property type="component" value="Chromosome"/>
</dbReference>
<reference evidence="1 2" key="1">
    <citation type="submission" date="2020-03" db="EMBL/GenBank/DDBJ databases">
        <title>Complete genome sequence of Monaibacterium sp. ALG8 with diverse plasmids.</title>
        <authorList>
            <person name="Sun C."/>
        </authorList>
    </citation>
    <scope>NUCLEOTIDE SEQUENCE [LARGE SCALE GENOMIC DNA]</scope>
    <source>
        <strain evidence="1 2">ALG8</strain>
    </source>
</reference>
<sequence length="56" mass="6037">MLTVKQIEAARYGVSPVRLSDGNGLYIRLNKGGGKGTVALIESHDKFHVFEVGHAV</sequence>
<proteinExistence type="predicted"/>
<dbReference type="EMBL" id="CP049811">
    <property type="protein sequence ID" value="QIK40726.1"/>
    <property type="molecule type" value="Genomic_DNA"/>
</dbReference>
<protein>
    <submittedName>
        <fullName evidence="1">DUF4102 domain-containing protein</fullName>
    </submittedName>
</protein>
<organism evidence="1 2">
    <name type="scientific">Pontivivens nitratireducens</name>
    <dbReference type="NCBI Taxonomy" id="2758038"/>
    <lineage>
        <taxon>Bacteria</taxon>
        <taxon>Pseudomonadati</taxon>
        <taxon>Pseudomonadota</taxon>
        <taxon>Alphaproteobacteria</taxon>
        <taxon>Rhodobacterales</taxon>
        <taxon>Paracoccaceae</taxon>
        <taxon>Pontivivens</taxon>
    </lineage>
</organism>
<dbReference type="KEGG" id="mon:G8E03_08065"/>
<dbReference type="RefSeq" id="WP_166190492.1">
    <property type="nucleotide sequence ID" value="NZ_CP049811.1"/>
</dbReference>
<name>A0A6G7VLI4_9RHOB</name>
<gene>
    <name evidence="1" type="ORF">G8E03_08065</name>
</gene>
<evidence type="ECO:0000313" key="1">
    <source>
        <dbReference type="EMBL" id="QIK40726.1"/>
    </source>
</evidence>
<accession>A0A6G7VLI4</accession>